<keyword evidence="5" id="KW-0560">Oxidoreductase</keyword>
<dbReference type="PROSITE" id="PS00059">
    <property type="entry name" value="ADH_ZINC"/>
    <property type="match status" value="1"/>
</dbReference>
<dbReference type="InterPro" id="IPR036291">
    <property type="entry name" value="NAD(P)-bd_dom_sf"/>
</dbReference>
<dbReference type="FunFam" id="3.40.50.720:FF:000068">
    <property type="entry name" value="Sorbitol dehydrogenase"/>
    <property type="match status" value="1"/>
</dbReference>
<dbReference type="Gene3D" id="3.40.50.720">
    <property type="entry name" value="NAD(P)-binding Rossmann-like Domain"/>
    <property type="match status" value="1"/>
</dbReference>
<dbReference type="InterPro" id="IPR020843">
    <property type="entry name" value="ER"/>
</dbReference>
<dbReference type="GO" id="GO:0008270">
    <property type="term" value="F:zinc ion binding"/>
    <property type="evidence" value="ECO:0007669"/>
    <property type="project" value="InterPro"/>
</dbReference>
<comment type="similarity">
    <text evidence="2 9">Belongs to the zinc-containing alcohol dehydrogenase family.</text>
</comment>
<evidence type="ECO:0000313" key="12">
    <source>
        <dbReference type="WBParaSite" id="sdigi.contig156.g5362.t1"/>
    </source>
</evidence>
<dbReference type="InterPro" id="IPR045306">
    <property type="entry name" value="SDH-like"/>
</dbReference>
<evidence type="ECO:0000259" key="10">
    <source>
        <dbReference type="SMART" id="SM00829"/>
    </source>
</evidence>
<dbReference type="Pfam" id="PF08240">
    <property type="entry name" value="ADH_N"/>
    <property type="match status" value="1"/>
</dbReference>
<dbReference type="GO" id="GO:0003939">
    <property type="term" value="F:L-iditol 2-dehydrogenase (NAD+) activity"/>
    <property type="evidence" value="ECO:0007669"/>
    <property type="project" value="TreeGrafter"/>
</dbReference>
<evidence type="ECO:0000256" key="5">
    <source>
        <dbReference type="ARBA" id="ARBA00023002"/>
    </source>
</evidence>
<dbReference type="SUPFAM" id="SSF51735">
    <property type="entry name" value="NAD(P)-binding Rossmann-fold domains"/>
    <property type="match status" value="1"/>
</dbReference>
<evidence type="ECO:0000256" key="4">
    <source>
        <dbReference type="ARBA" id="ARBA00022833"/>
    </source>
</evidence>
<keyword evidence="3 9" id="KW-0479">Metal-binding</keyword>
<dbReference type="WBParaSite" id="sdigi.contig156.g5362.t1">
    <property type="protein sequence ID" value="sdigi.contig156.g5362.t1"/>
    <property type="gene ID" value="sdigi.contig156.g5362"/>
</dbReference>
<dbReference type="PANTHER" id="PTHR43161:SF9">
    <property type="entry name" value="SORBITOL DEHYDROGENASE"/>
    <property type="match status" value="1"/>
</dbReference>
<comment type="cofactor">
    <cofactor evidence="1 9">
        <name>Zn(2+)</name>
        <dbReference type="ChEBI" id="CHEBI:29105"/>
    </cofactor>
</comment>
<evidence type="ECO:0000256" key="6">
    <source>
        <dbReference type="ARBA" id="ARBA00023027"/>
    </source>
</evidence>
<reference evidence="12" key="1">
    <citation type="submission" date="2022-11" db="UniProtKB">
        <authorList>
            <consortium name="WormBaseParasite"/>
        </authorList>
    </citation>
    <scope>IDENTIFICATION</scope>
</reference>
<dbReference type="AlphaFoldDB" id="A0A915PGE6"/>
<protein>
    <recommendedName>
        <fullName evidence="7">Sorbitol dehydrogenase</fullName>
    </recommendedName>
    <alternativeName>
        <fullName evidence="8">Polyol dehydrogenase</fullName>
    </alternativeName>
</protein>
<proteinExistence type="inferred from homology"/>
<accession>A0A915PGE6</accession>
<name>A0A915PGE6_9BILA</name>
<dbReference type="GO" id="GO:0006062">
    <property type="term" value="P:sorbitol catabolic process"/>
    <property type="evidence" value="ECO:0007669"/>
    <property type="project" value="TreeGrafter"/>
</dbReference>
<evidence type="ECO:0000256" key="8">
    <source>
        <dbReference type="ARBA" id="ARBA00032485"/>
    </source>
</evidence>
<feature type="domain" description="Enoyl reductase (ER)" evidence="10">
    <location>
        <begin position="2"/>
        <end position="327"/>
    </location>
</feature>
<evidence type="ECO:0000256" key="3">
    <source>
        <dbReference type="ARBA" id="ARBA00022723"/>
    </source>
</evidence>
<keyword evidence="11" id="KW-1185">Reference proteome</keyword>
<dbReference type="InterPro" id="IPR011032">
    <property type="entry name" value="GroES-like_sf"/>
</dbReference>
<evidence type="ECO:0000256" key="1">
    <source>
        <dbReference type="ARBA" id="ARBA00001947"/>
    </source>
</evidence>
<dbReference type="Gene3D" id="3.90.180.10">
    <property type="entry name" value="Medium-chain alcohol dehydrogenases, catalytic domain"/>
    <property type="match status" value="1"/>
</dbReference>
<dbReference type="SMART" id="SM00829">
    <property type="entry name" value="PKS_ER"/>
    <property type="match status" value="1"/>
</dbReference>
<evidence type="ECO:0000256" key="2">
    <source>
        <dbReference type="ARBA" id="ARBA00008072"/>
    </source>
</evidence>
<dbReference type="Proteomes" id="UP000887581">
    <property type="component" value="Unplaced"/>
</dbReference>
<keyword evidence="4 9" id="KW-0862">Zinc</keyword>
<organism evidence="11 12">
    <name type="scientific">Setaria digitata</name>
    <dbReference type="NCBI Taxonomy" id="48799"/>
    <lineage>
        <taxon>Eukaryota</taxon>
        <taxon>Metazoa</taxon>
        <taxon>Ecdysozoa</taxon>
        <taxon>Nematoda</taxon>
        <taxon>Chromadorea</taxon>
        <taxon>Rhabditida</taxon>
        <taxon>Spirurina</taxon>
        <taxon>Spiruromorpha</taxon>
        <taxon>Filarioidea</taxon>
        <taxon>Setariidae</taxon>
        <taxon>Setaria</taxon>
    </lineage>
</organism>
<dbReference type="PANTHER" id="PTHR43161">
    <property type="entry name" value="SORBITOL DEHYDROGENASE"/>
    <property type="match status" value="1"/>
</dbReference>
<dbReference type="Pfam" id="PF00107">
    <property type="entry name" value="ADH_zinc_N"/>
    <property type="match status" value="1"/>
</dbReference>
<dbReference type="CDD" id="cd05285">
    <property type="entry name" value="sorbitol_DH"/>
    <property type="match status" value="1"/>
</dbReference>
<keyword evidence="6" id="KW-0520">NAD</keyword>
<dbReference type="InterPro" id="IPR002328">
    <property type="entry name" value="ADH_Zn_CS"/>
</dbReference>
<evidence type="ECO:0000313" key="11">
    <source>
        <dbReference type="Proteomes" id="UP000887581"/>
    </source>
</evidence>
<dbReference type="InterPro" id="IPR013154">
    <property type="entry name" value="ADH-like_N"/>
</dbReference>
<evidence type="ECO:0000256" key="7">
    <source>
        <dbReference type="ARBA" id="ARBA00026132"/>
    </source>
</evidence>
<dbReference type="SUPFAM" id="SSF50129">
    <property type="entry name" value="GroES-like"/>
    <property type="match status" value="1"/>
</dbReference>
<sequence>MEEQEVPVPKSGQLLIKVCTVGICGTDISFWTRGEIGPFKPSKPMVMGHECSGVVSGLGPDVHGFTIGDRVAIEPGVPCRKCEFCKRGRYNLCHKMEFFSLPPTDGAMRRFVAVDADYCFKIPDTMTMEEASFLEPLSVGLHVCRKAKIGIGNKVLVLGAGPVGLVSMMIAKATNATVAAVTDILDHRLKIAKEVGADETVNVKGLSATDAAKMIEEKIGGAADVVIECCGAQASIELAIKAVKDGGKVMLVALGAEYVNIPILEVVAKEVTVHGVIKYSNTWPAAIELIRSGKIQLDKLTTAHYKLEEAVEAFKFAQKGEVTKVFINCGS</sequence>
<evidence type="ECO:0000256" key="9">
    <source>
        <dbReference type="RuleBase" id="RU361277"/>
    </source>
</evidence>
<dbReference type="InterPro" id="IPR013149">
    <property type="entry name" value="ADH-like_C"/>
</dbReference>